<accession>A0A7V5PRN4</accession>
<evidence type="ECO:0000313" key="3">
    <source>
        <dbReference type="EMBL" id="HHJ53886.1"/>
    </source>
</evidence>
<comment type="caution">
    <text evidence="3">The sequence shown here is derived from an EMBL/GenBank/DDBJ whole genome shotgun (WGS) entry which is preliminary data.</text>
</comment>
<sequence>MRKTIAPFIVLLLLTAAGHAQHVGIKGGFNISNYYDYNHRVIEVSSRNNFHYGLVAFLAPNRTLAFQVEVLYNEKGGQYDLEIIDENGESRGTGTRRDSYAYLEVPLLLKIPIDVFKIRPEFVVGPSVSYLLNRKSTVTGKDYYSEATSTDGYSKYIVNLVLGGDMFVPLFKGGLLVDVRFMTALNSFYDFSGSTIKHKQLMFSVGYVFGM</sequence>
<feature type="domain" description="Outer membrane protein beta-barrel" evidence="2">
    <location>
        <begin position="22"/>
        <end position="189"/>
    </location>
</feature>
<evidence type="ECO:0000256" key="1">
    <source>
        <dbReference type="SAM" id="SignalP"/>
    </source>
</evidence>
<dbReference type="Proteomes" id="UP000886124">
    <property type="component" value="Unassembled WGS sequence"/>
</dbReference>
<gene>
    <name evidence="3" type="ORF">ENJ89_11875</name>
</gene>
<feature type="signal peptide" evidence="1">
    <location>
        <begin position="1"/>
        <end position="22"/>
    </location>
</feature>
<organism evidence="3">
    <name type="scientific">Caldithrix abyssi</name>
    <dbReference type="NCBI Taxonomy" id="187145"/>
    <lineage>
        <taxon>Bacteria</taxon>
        <taxon>Pseudomonadati</taxon>
        <taxon>Calditrichota</taxon>
        <taxon>Calditrichia</taxon>
        <taxon>Calditrichales</taxon>
        <taxon>Calditrichaceae</taxon>
        <taxon>Caldithrix</taxon>
    </lineage>
</organism>
<dbReference type="EMBL" id="DROD01000749">
    <property type="protein sequence ID" value="HHJ53886.1"/>
    <property type="molecule type" value="Genomic_DNA"/>
</dbReference>
<keyword evidence="1" id="KW-0732">Signal</keyword>
<name>A0A7V5PRN4_CALAY</name>
<dbReference type="AlphaFoldDB" id="A0A7V5PRN4"/>
<evidence type="ECO:0000259" key="2">
    <source>
        <dbReference type="Pfam" id="PF13568"/>
    </source>
</evidence>
<reference evidence="3" key="1">
    <citation type="journal article" date="2020" name="mSystems">
        <title>Genome- and Community-Level Interaction Insights into Carbon Utilization and Element Cycling Functions of Hydrothermarchaeota in Hydrothermal Sediment.</title>
        <authorList>
            <person name="Zhou Z."/>
            <person name="Liu Y."/>
            <person name="Xu W."/>
            <person name="Pan J."/>
            <person name="Luo Z.H."/>
            <person name="Li M."/>
        </authorList>
    </citation>
    <scope>NUCLEOTIDE SEQUENCE [LARGE SCALE GENOMIC DNA]</scope>
    <source>
        <strain evidence="3">HyVt-527</strain>
    </source>
</reference>
<proteinExistence type="predicted"/>
<feature type="chain" id="PRO_5030935486" evidence="1">
    <location>
        <begin position="23"/>
        <end position="211"/>
    </location>
</feature>
<dbReference type="InterPro" id="IPR025665">
    <property type="entry name" value="Beta-barrel_OMP_2"/>
</dbReference>
<protein>
    <submittedName>
        <fullName evidence="3">PorT family protein</fullName>
    </submittedName>
</protein>
<dbReference type="Pfam" id="PF13568">
    <property type="entry name" value="OMP_b-brl_2"/>
    <property type="match status" value="1"/>
</dbReference>